<feature type="chain" id="PRO_5035870292" evidence="1">
    <location>
        <begin position="29"/>
        <end position="109"/>
    </location>
</feature>
<organism evidence="2 3">
    <name type="scientific">Pararge aegeria aegeria</name>
    <dbReference type="NCBI Taxonomy" id="348720"/>
    <lineage>
        <taxon>Eukaryota</taxon>
        <taxon>Metazoa</taxon>
        <taxon>Ecdysozoa</taxon>
        <taxon>Arthropoda</taxon>
        <taxon>Hexapoda</taxon>
        <taxon>Insecta</taxon>
        <taxon>Pterygota</taxon>
        <taxon>Neoptera</taxon>
        <taxon>Endopterygota</taxon>
        <taxon>Lepidoptera</taxon>
        <taxon>Glossata</taxon>
        <taxon>Ditrysia</taxon>
        <taxon>Papilionoidea</taxon>
        <taxon>Nymphalidae</taxon>
        <taxon>Satyrinae</taxon>
        <taxon>Satyrini</taxon>
        <taxon>Parargina</taxon>
        <taxon>Pararge</taxon>
    </lineage>
</organism>
<accession>A0A8S4SCD3</accession>
<gene>
    <name evidence="2" type="primary">jg23141</name>
    <name evidence="2" type="ORF">PAEG_LOCUS23266</name>
</gene>
<dbReference type="EMBL" id="CAKXAJ010026136">
    <property type="protein sequence ID" value="CAH2258126.1"/>
    <property type="molecule type" value="Genomic_DNA"/>
</dbReference>
<dbReference type="Proteomes" id="UP000838756">
    <property type="component" value="Unassembled WGS sequence"/>
</dbReference>
<name>A0A8S4SCD3_9NEOP</name>
<reference evidence="2" key="1">
    <citation type="submission" date="2022-03" db="EMBL/GenBank/DDBJ databases">
        <authorList>
            <person name="Lindestad O."/>
        </authorList>
    </citation>
    <scope>NUCLEOTIDE SEQUENCE</scope>
</reference>
<evidence type="ECO:0000313" key="3">
    <source>
        <dbReference type="Proteomes" id="UP000838756"/>
    </source>
</evidence>
<protein>
    <submittedName>
        <fullName evidence="2">Jg23141 protein</fullName>
    </submittedName>
</protein>
<sequence length="109" mass="12035">MRALKPINGMTAILPNSIFLLLISEAVCKPTLEYKASLQAMPPGVSIMPINEVLSSNKGNGKPLHYVPKREMVDRDSMVILSDDPAETVYQREVEISPGPRSSVMKERP</sequence>
<feature type="signal peptide" evidence="1">
    <location>
        <begin position="1"/>
        <end position="28"/>
    </location>
</feature>
<proteinExistence type="predicted"/>
<evidence type="ECO:0000313" key="2">
    <source>
        <dbReference type="EMBL" id="CAH2258126.1"/>
    </source>
</evidence>
<dbReference type="AlphaFoldDB" id="A0A8S4SCD3"/>
<keyword evidence="3" id="KW-1185">Reference proteome</keyword>
<comment type="caution">
    <text evidence="2">The sequence shown here is derived from an EMBL/GenBank/DDBJ whole genome shotgun (WGS) entry which is preliminary data.</text>
</comment>
<evidence type="ECO:0000256" key="1">
    <source>
        <dbReference type="SAM" id="SignalP"/>
    </source>
</evidence>
<keyword evidence="1" id="KW-0732">Signal</keyword>